<accession>A0A2G8LFL9</accession>
<evidence type="ECO:0000313" key="3">
    <source>
        <dbReference type="Proteomes" id="UP000230750"/>
    </source>
</evidence>
<dbReference type="AlphaFoldDB" id="A0A2G8LFL9"/>
<protein>
    <submittedName>
        <fullName evidence="2">Uncharacterized protein</fullName>
    </submittedName>
</protein>
<evidence type="ECO:0000313" key="2">
    <source>
        <dbReference type="EMBL" id="PIK59045.1"/>
    </source>
</evidence>
<evidence type="ECO:0000256" key="1">
    <source>
        <dbReference type="SAM" id="MobiDB-lite"/>
    </source>
</evidence>
<organism evidence="2 3">
    <name type="scientific">Stichopus japonicus</name>
    <name type="common">Sea cucumber</name>
    <dbReference type="NCBI Taxonomy" id="307972"/>
    <lineage>
        <taxon>Eukaryota</taxon>
        <taxon>Metazoa</taxon>
        <taxon>Echinodermata</taxon>
        <taxon>Eleutherozoa</taxon>
        <taxon>Echinozoa</taxon>
        <taxon>Holothuroidea</taxon>
        <taxon>Aspidochirotacea</taxon>
        <taxon>Aspidochirotida</taxon>
        <taxon>Stichopodidae</taxon>
        <taxon>Apostichopus</taxon>
    </lineage>
</organism>
<gene>
    <name evidence="2" type="ORF">BSL78_04002</name>
</gene>
<comment type="caution">
    <text evidence="2">The sequence shown here is derived from an EMBL/GenBank/DDBJ whole genome shotgun (WGS) entry which is preliminary data.</text>
</comment>
<sequence>MGTGPTLHTRASLALVGGVGWKGMRPGCARTSGVAAVYRLGIPWPSVKGISFATRVGKRAISPVYAQTAHTPREWLRAWLKRSLSRPLTPYHMMLLSSPQCPTLAPRWRLCSPFVSDLSLIELAETASLPTEAEQDKTAEMVLAEWHAAQDAACTGSPVATPAIGDTSRAPSQPAQETLSGPDSDSPMEDCTTALLVV</sequence>
<reference evidence="2 3" key="1">
    <citation type="journal article" date="2017" name="PLoS Biol.">
        <title>The sea cucumber genome provides insights into morphological evolution and visceral regeneration.</title>
        <authorList>
            <person name="Zhang X."/>
            <person name="Sun L."/>
            <person name="Yuan J."/>
            <person name="Sun Y."/>
            <person name="Gao Y."/>
            <person name="Zhang L."/>
            <person name="Li S."/>
            <person name="Dai H."/>
            <person name="Hamel J.F."/>
            <person name="Liu C."/>
            <person name="Yu Y."/>
            <person name="Liu S."/>
            <person name="Lin W."/>
            <person name="Guo K."/>
            <person name="Jin S."/>
            <person name="Xu P."/>
            <person name="Storey K.B."/>
            <person name="Huan P."/>
            <person name="Zhang T."/>
            <person name="Zhou Y."/>
            <person name="Zhang J."/>
            <person name="Lin C."/>
            <person name="Li X."/>
            <person name="Xing L."/>
            <person name="Huo D."/>
            <person name="Sun M."/>
            <person name="Wang L."/>
            <person name="Mercier A."/>
            <person name="Li F."/>
            <person name="Yang H."/>
            <person name="Xiang J."/>
        </authorList>
    </citation>
    <scope>NUCLEOTIDE SEQUENCE [LARGE SCALE GENOMIC DNA]</scope>
    <source>
        <strain evidence="2">Shaxun</strain>
        <tissue evidence="2">Muscle</tissue>
    </source>
</reference>
<feature type="compositionally biased region" description="Polar residues" evidence="1">
    <location>
        <begin position="169"/>
        <end position="183"/>
    </location>
</feature>
<proteinExistence type="predicted"/>
<name>A0A2G8LFL9_STIJA</name>
<dbReference type="EMBL" id="MRZV01000094">
    <property type="protein sequence ID" value="PIK59045.1"/>
    <property type="molecule type" value="Genomic_DNA"/>
</dbReference>
<dbReference type="Proteomes" id="UP000230750">
    <property type="component" value="Unassembled WGS sequence"/>
</dbReference>
<keyword evidence="3" id="KW-1185">Reference proteome</keyword>
<feature type="region of interest" description="Disordered" evidence="1">
    <location>
        <begin position="157"/>
        <end position="189"/>
    </location>
</feature>